<feature type="transmembrane region" description="Helical" evidence="1">
    <location>
        <begin position="219"/>
        <end position="243"/>
    </location>
</feature>
<proteinExistence type="predicted"/>
<dbReference type="EMBL" id="JBIMZQ010000051">
    <property type="protein sequence ID" value="KAL3658807.1"/>
    <property type="molecule type" value="Genomic_DNA"/>
</dbReference>
<keyword evidence="1" id="KW-1133">Transmembrane helix</keyword>
<feature type="transmembrane region" description="Helical" evidence="1">
    <location>
        <begin position="154"/>
        <end position="176"/>
    </location>
</feature>
<evidence type="ECO:0000313" key="2">
    <source>
        <dbReference type="EMBL" id="KAL3658807.1"/>
    </source>
</evidence>
<comment type="caution">
    <text evidence="2">The sequence shown here is derived from an EMBL/GenBank/DDBJ whole genome shotgun (WGS) entry which is preliminary data.</text>
</comment>
<organism evidence="2 3">
    <name type="scientific">Phytophthora oleae</name>
    <dbReference type="NCBI Taxonomy" id="2107226"/>
    <lineage>
        <taxon>Eukaryota</taxon>
        <taxon>Sar</taxon>
        <taxon>Stramenopiles</taxon>
        <taxon>Oomycota</taxon>
        <taxon>Peronosporomycetes</taxon>
        <taxon>Peronosporales</taxon>
        <taxon>Peronosporaceae</taxon>
        <taxon>Phytophthora</taxon>
    </lineage>
</organism>
<keyword evidence="3" id="KW-1185">Reference proteome</keyword>
<evidence type="ECO:0000256" key="1">
    <source>
        <dbReference type="SAM" id="Phobius"/>
    </source>
</evidence>
<sequence>MACSCAGLVSLIVLFVAVVLNVVAFSLPLWTTSTIVNESLQSTLDSSDFAAAVWGFCTDVQFSSDSNGANASASFDHCYLFHTSSKYDVSDLDDSITANFSDYSVCDGYSRAADVSDDVQLEYATLLATTAGMDGTQFDKFLHKSCGALGSATLAFGGISMSAGALSFVSLALGITCCKKRSIFVLGGKVFVGIALVSTILMFALWIPQAHPLGKADDVTLNGSFFLAVISAVLYMIVSGLVYRHAAIKG</sequence>
<gene>
    <name evidence="2" type="ORF">V7S43_016175</name>
</gene>
<keyword evidence="1" id="KW-0472">Membrane</keyword>
<name>A0ABD3EYN5_9STRA</name>
<evidence type="ECO:0000313" key="3">
    <source>
        <dbReference type="Proteomes" id="UP001632037"/>
    </source>
</evidence>
<feature type="transmembrane region" description="Helical" evidence="1">
    <location>
        <begin position="183"/>
        <end position="207"/>
    </location>
</feature>
<dbReference type="Proteomes" id="UP001632037">
    <property type="component" value="Unassembled WGS sequence"/>
</dbReference>
<accession>A0ABD3EYN5</accession>
<dbReference type="AlphaFoldDB" id="A0ABD3EYN5"/>
<protein>
    <submittedName>
        <fullName evidence="2">Uncharacterized protein</fullName>
    </submittedName>
</protein>
<reference evidence="2 3" key="1">
    <citation type="submission" date="2024-09" db="EMBL/GenBank/DDBJ databases">
        <title>Genome sequencing and assembly of Phytophthora oleae, isolate VK10A, causative agent of rot of olive drupes.</title>
        <authorList>
            <person name="Conti Taguali S."/>
            <person name="Riolo M."/>
            <person name="La Spada F."/>
            <person name="Cacciola S.O."/>
            <person name="Dionisio G."/>
        </authorList>
    </citation>
    <scope>NUCLEOTIDE SEQUENCE [LARGE SCALE GENOMIC DNA]</scope>
    <source>
        <strain evidence="2 3">VK10A</strain>
    </source>
</reference>
<keyword evidence="1" id="KW-0812">Transmembrane</keyword>